<feature type="binding site" evidence="10">
    <location>
        <position position="92"/>
    </location>
    <ligand>
        <name>NAD(+)</name>
        <dbReference type="ChEBI" id="CHEBI:57540"/>
    </ligand>
</feature>
<dbReference type="InterPro" id="IPR014027">
    <property type="entry name" value="UDP-Glc/GDP-Man_DH_C"/>
</dbReference>
<dbReference type="Pfam" id="PF00984">
    <property type="entry name" value="UDPG_MGDP_dh"/>
    <property type="match status" value="1"/>
</dbReference>
<dbReference type="NCBIfam" id="TIGR03026">
    <property type="entry name" value="NDP-sugDHase"/>
    <property type="match status" value="1"/>
</dbReference>
<evidence type="ECO:0000256" key="5">
    <source>
        <dbReference type="ARBA" id="ARBA00023027"/>
    </source>
</evidence>
<dbReference type="Gene3D" id="1.20.5.170">
    <property type="match status" value="1"/>
</dbReference>
<feature type="binding site" evidence="10">
    <location>
        <position position="167"/>
    </location>
    <ligand>
        <name>NAD(+)</name>
        <dbReference type="ChEBI" id="CHEBI:57540"/>
    </ligand>
</feature>
<dbReference type="SUPFAM" id="SSF52413">
    <property type="entry name" value="UDP-glucose/GDP-mannose dehydrogenase C-terminal domain"/>
    <property type="match status" value="1"/>
</dbReference>
<dbReference type="PIRSF" id="PIRSF000124">
    <property type="entry name" value="UDPglc_GDPman_dh"/>
    <property type="match status" value="1"/>
</dbReference>
<dbReference type="PANTHER" id="PTHR43750:SF1">
    <property type="entry name" value="GDP-MANNOSE 6-DEHYDROGENASE"/>
    <property type="match status" value="1"/>
</dbReference>
<dbReference type="Gene3D" id="3.40.50.720">
    <property type="entry name" value="NAD(P)-binding Rossmann-like Domain"/>
    <property type="match status" value="2"/>
</dbReference>
<evidence type="ECO:0000256" key="1">
    <source>
        <dbReference type="ARBA" id="ARBA00004701"/>
    </source>
</evidence>
<dbReference type="SUPFAM" id="SSF51735">
    <property type="entry name" value="NAD(P)-binding Rossmann-fold domains"/>
    <property type="match status" value="1"/>
</dbReference>
<comment type="pathway">
    <text evidence="1">Nucleotide-sugar biosynthesis; UDP-alpha-D-glucuronate biosynthesis; UDP-alpha-D-glucuronate from UDP-alpha-D-glucose: step 1/1.</text>
</comment>
<evidence type="ECO:0000256" key="3">
    <source>
        <dbReference type="ARBA" id="ARBA00012954"/>
    </source>
</evidence>
<dbReference type="GO" id="GO:0051287">
    <property type="term" value="F:NAD binding"/>
    <property type="evidence" value="ECO:0007669"/>
    <property type="project" value="InterPro"/>
</dbReference>
<feature type="binding site" evidence="9">
    <location>
        <position position="271"/>
    </location>
    <ligand>
        <name>substrate</name>
    </ligand>
</feature>
<evidence type="ECO:0000256" key="2">
    <source>
        <dbReference type="ARBA" id="ARBA00006601"/>
    </source>
</evidence>
<dbReference type="PROSITE" id="PS51257">
    <property type="entry name" value="PROKAR_LIPOPROTEIN"/>
    <property type="match status" value="1"/>
</dbReference>
<evidence type="ECO:0000256" key="8">
    <source>
        <dbReference type="PIRSR" id="PIRSR500134-1"/>
    </source>
</evidence>
<dbReference type="SMART" id="SM00984">
    <property type="entry name" value="UDPG_MGDP_dh_C"/>
    <property type="match status" value="1"/>
</dbReference>
<accession>A0A7I7SQQ4</accession>
<dbReference type="EMBL" id="AP022595">
    <property type="protein sequence ID" value="BBY59324.1"/>
    <property type="molecule type" value="Genomic_DNA"/>
</dbReference>
<dbReference type="Proteomes" id="UP000466445">
    <property type="component" value="Chromosome"/>
</dbReference>
<keyword evidence="13" id="KW-1185">Reference proteome</keyword>
<keyword evidence="4 7" id="KW-0560">Oxidoreductase</keyword>
<dbReference type="InterPro" id="IPR036291">
    <property type="entry name" value="NAD(P)-bd_dom_sf"/>
</dbReference>
<evidence type="ECO:0000256" key="9">
    <source>
        <dbReference type="PIRSR" id="PIRSR500134-2"/>
    </source>
</evidence>
<keyword evidence="5 7" id="KW-0520">NAD</keyword>
<name>A0A7I7SQQ4_9MYCO</name>
<dbReference type="EC" id="1.1.1.22" evidence="3 7"/>
<feature type="domain" description="UDP-glucose/GDP-mannose dehydrogenase C-terminal" evidence="11">
    <location>
        <begin position="323"/>
        <end position="431"/>
    </location>
</feature>
<evidence type="ECO:0000259" key="11">
    <source>
        <dbReference type="SMART" id="SM00984"/>
    </source>
</evidence>
<dbReference type="Pfam" id="PF03720">
    <property type="entry name" value="UDPG_MGDP_dh_C"/>
    <property type="match status" value="1"/>
</dbReference>
<evidence type="ECO:0000256" key="7">
    <source>
        <dbReference type="PIRNR" id="PIRNR000124"/>
    </source>
</evidence>
<dbReference type="RefSeq" id="WP_197746830.1">
    <property type="nucleotide sequence ID" value="NZ_AP022595.1"/>
</dbReference>
<organism evidence="12 13">
    <name type="scientific">Mycolicibacterium sarraceniae</name>
    <dbReference type="NCBI Taxonomy" id="1534348"/>
    <lineage>
        <taxon>Bacteria</taxon>
        <taxon>Bacillati</taxon>
        <taxon>Actinomycetota</taxon>
        <taxon>Actinomycetes</taxon>
        <taxon>Mycobacteriales</taxon>
        <taxon>Mycobacteriaceae</taxon>
        <taxon>Mycolicibacterium</taxon>
    </lineage>
</organism>
<feature type="binding site" evidence="9">
    <location>
        <begin position="263"/>
        <end position="267"/>
    </location>
    <ligand>
        <name>substrate</name>
    </ligand>
</feature>
<evidence type="ECO:0000313" key="12">
    <source>
        <dbReference type="EMBL" id="BBY59324.1"/>
    </source>
</evidence>
<evidence type="ECO:0000256" key="6">
    <source>
        <dbReference type="ARBA" id="ARBA00047473"/>
    </source>
</evidence>
<proteinExistence type="inferred from homology"/>
<gene>
    <name evidence="12" type="primary">algD</name>
    <name evidence="12" type="ORF">MSAR_24600</name>
</gene>
<feature type="binding site" evidence="10">
    <location>
        <position position="337"/>
    </location>
    <ligand>
        <name>NAD(+)</name>
        <dbReference type="ChEBI" id="CHEBI:57540"/>
    </ligand>
</feature>
<reference evidence="12 13" key="1">
    <citation type="journal article" date="2019" name="Emerg. Microbes Infect.">
        <title>Comprehensive subspecies identification of 175 nontuberculous mycobacteria species based on 7547 genomic profiles.</title>
        <authorList>
            <person name="Matsumoto Y."/>
            <person name="Kinjo T."/>
            <person name="Motooka D."/>
            <person name="Nabeya D."/>
            <person name="Jung N."/>
            <person name="Uechi K."/>
            <person name="Horii T."/>
            <person name="Iida T."/>
            <person name="Fujita J."/>
            <person name="Nakamura S."/>
        </authorList>
    </citation>
    <scope>NUCLEOTIDE SEQUENCE [LARGE SCALE GENOMIC DNA]</scope>
    <source>
        <strain evidence="12 13">JCM 30395</strain>
    </source>
</reference>
<dbReference type="InterPro" id="IPR036220">
    <property type="entry name" value="UDP-Glc/GDP-Man_DH_C_sf"/>
</dbReference>
<feature type="binding site" evidence="10">
    <location>
        <position position="36"/>
    </location>
    <ligand>
        <name>NAD(+)</name>
        <dbReference type="ChEBI" id="CHEBI:57540"/>
    </ligand>
</feature>
<dbReference type="GO" id="GO:0006065">
    <property type="term" value="P:UDP-glucuronate biosynthetic process"/>
    <property type="evidence" value="ECO:0007669"/>
    <property type="project" value="UniProtKB-UniPathway"/>
</dbReference>
<dbReference type="AlphaFoldDB" id="A0A7I7SQQ4"/>
<dbReference type="Pfam" id="PF03721">
    <property type="entry name" value="UDPG_MGDP_dh_N"/>
    <property type="match status" value="1"/>
</dbReference>
<dbReference type="UniPathway" id="UPA00038">
    <property type="reaction ID" value="UER00491"/>
</dbReference>
<feature type="binding site" evidence="10">
    <location>
        <position position="277"/>
    </location>
    <ligand>
        <name>NAD(+)</name>
        <dbReference type="ChEBI" id="CHEBI:57540"/>
    </ligand>
</feature>
<dbReference type="KEGG" id="msar:MSAR_24600"/>
<feature type="binding site" evidence="9">
    <location>
        <position position="216"/>
    </location>
    <ligand>
        <name>substrate</name>
    </ligand>
</feature>
<protein>
    <recommendedName>
        <fullName evidence="3 7">UDP-glucose 6-dehydrogenase</fullName>
        <ecNumber evidence="3 7">1.1.1.22</ecNumber>
    </recommendedName>
</protein>
<feature type="binding site" evidence="10">
    <location>
        <position position="41"/>
    </location>
    <ligand>
        <name>NAD(+)</name>
        <dbReference type="ChEBI" id="CHEBI:57540"/>
    </ligand>
</feature>
<dbReference type="GO" id="GO:0000271">
    <property type="term" value="P:polysaccharide biosynthetic process"/>
    <property type="evidence" value="ECO:0007669"/>
    <property type="project" value="InterPro"/>
</dbReference>
<feature type="binding site" evidence="9">
    <location>
        <position position="330"/>
    </location>
    <ligand>
        <name>substrate</name>
    </ligand>
</feature>
<dbReference type="InterPro" id="IPR017476">
    <property type="entry name" value="UDP-Glc/GDP-Man"/>
</dbReference>
<comment type="similarity">
    <text evidence="2 7">Belongs to the UDP-glucose/GDP-mannose dehydrogenase family.</text>
</comment>
<feature type="binding site" evidence="10">
    <location>
        <position position="130"/>
    </location>
    <ligand>
        <name>NAD(+)</name>
        <dbReference type="ChEBI" id="CHEBI:57540"/>
    </ligand>
</feature>
<sequence>MTHQFRIGVGVFGLGYVGCVSAACLALRGCQVIGVDVNADKVDMLGRGVAPILEERIGELAAEAVAAGTLTVTTKARHAVARSDISLICVGTPSTPTGELTTAFLEQVTAEIGVALAEMDRWHVVVYRSTMLPGTCESLLIPMLEQLSGKRAGVDFGVCVNPEFLREGTSVKDFFDPPKTVVGASDSRTAETVMALYEDLPGPRYVVPISVAEMTKYVDNSFHALKVAFANEIGAICASLGLDSHDVMDIFLADTKLNLGSAYLRPGFAFGGSCLPKDVRALNHIARHNIVDTPLLGNLLRSNESHLQRAVDLVIADGRRKVGIFGLAFKTGTDDLRESPLVELAERLIGKGFDVRIFDANVALSRLVGANRTYISQRLPHIGRLLSDDIDAVLGHGEILIVGTCASEVSEAVARCSPDQRVIDLVRLPDARKWRDRESYTGIAW</sequence>
<comment type="catalytic activity">
    <reaction evidence="6 7">
        <text>UDP-alpha-D-glucose + 2 NAD(+) + H2O = UDP-alpha-D-glucuronate + 2 NADH + 3 H(+)</text>
        <dbReference type="Rhea" id="RHEA:23596"/>
        <dbReference type="ChEBI" id="CHEBI:15377"/>
        <dbReference type="ChEBI" id="CHEBI:15378"/>
        <dbReference type="ChEBI" id="CHEBI:57540"/>
        <dbReference type="ChEBI" id="CHEBI:57945"/>
        <dbReference type="ChEBI" id="CHEBI:58052"/>
        <dbReference type="ChEBI" id="CHEBI:58885"/>
        <dbReference type="EC" id="1.1.1.22"/>
    </reaction>
</comment>
<dbReference type="InterPro" id="IPR028357">
    <property type="entry name" value="UDPglc_DH_bac"/>
</dbReference>
<evidence type="ECO:0000313" key="13">
    <source>
        <dbReference type="Proteomes" id="UP000466445"/>
    </source>
</evidence>
<dbReference type="InterPro" id="IPR014026">
    <property type="entry name" value="UDP-Glc/GDP-Man_DH_dimer"/>
</dbReference>
<feature type="binding site" evidence="9">
    <location>
        <begin position="164"/>
        <end position="167"/>
    </location>
    <ligand>
        <name>substrate</name>
    </ligand>
</feature>
<evidence type="ECO:0000256" key="10">
    <source>
        <dbReference type="PIRSR" id="PIRSR500134-3"/>
    </source>
</evidence>
<dbReference type="PIRSF" id="PIRSF500134">
    <property type="entry name" value="UDPglc_DH_bac"/>
    <property type="match status" value="1"/>
</dbReference>
<dbReference type="GO" id="GO:0003979">
    <property type="term" value="F:UDP-glucose 6-dehydrogenase activity"/>
    <property type="evidence" value="ECO:0007669"/>
    <property type="project" value="UniProtKB-EC"/>
</dbReference>
<dbReference type="SUPFAM" id="SSF48179">
    <property type="entry name" value="6-phosphogluconate dehydrogenase C-terminal domain-like"/>
    <property type="match status" value="1"/>
</dbReference>
<feature type="active site" description="Nucleophile" evidence="8">
    <location>
        <position position="274"/>
    </location>
</feature>
<dbReference type="PANTHER" id="PTHR43750">
    <property type="entry name" value="UDP-GLUCOSE 6-DEHYDROGENASE TUAD"/>
    <property type="match status" value="1"/>
</dbReference>
<dbReference type="InterPro" id="IPR001732">
    <property type="entry name" value="UDP-Glc/GDP-Man_DH_N"/>
</dbReference>
<dbReference type="InterPro" id="IPR008927">
    <property type="entry name" value="6-PGluconate_DH-like_C_sf"/>
</dbReference>
<evidence type="ECO:0000256" key="4">
    <source>
        <dbReference type="ARBA" id="ARBA00023002"/>
    </source>
</evidence>